<comment type="caution">
    <text evidence="5">The sequence shown here is derived from an EMBL/GenBank/DDBJ whole genome shotgun (WGS) entry which is preliminary data.</text>
</comment>
<dbReference type="Gene3D" id="1.10.10.60">
    <property type="entry name" value="Homeodomain-like"/>
    <property type="match status" value="1"/>
</dbReference>
<gene>
    <name evidence="5" type="ORF">GCM10025791_31340</name>
</gene>
<dbReference type="GO" id="GO:0003700">
    <property type="term" value="F:DNA-binding transcription factor activity"/>
    <property type="evidence" value="ECO:0007669"/>
    <property type="project" value="InterPro"/>
</dbReference>
<dbReference type="InterPro" id="IPR009057">
    <property type="entry name" value="Homeodomain-like_sf"/>
</dbReference>
<protein>
    <recommendedName>
        <fullName evidence="4">HTH araC/xylS-type domain-containing protein</fullName>
    </recommendedName>
</protein>
<evidence type="ECO:0000259" key="4">
    <source>
        <dbReference type="PROSITE" id="PS01124"/>
    </source>
</evidence>
<dbReference type="Proteomes" id="UP001409585">
    <property type="component" value="Unassembled WGS sequence"/>
</dbReference>
<dbReference type="PANTHER" id="PTHR46796:SF13">
    <property type="entry name" value="HTH-TYPE TRANSCRIPTIONAL ACTIVATOR RHAS"/>
    <property type="match status" value="1"/>
</dbReference>
<dbReference type="SMART" id="SM00342">
    <property type="entry name" value="HTH_ARAC"/>
    <property type="match status" value="1"/>
</dbReference>
<dbReference type="GO" id="GO:0043565">
    <property type="term" value="F:sequence-specific DNA binding"/>
    <property type="evidence" value="ECO:0007669"/>
    <property type="project" value="InterPro"/>
</dbReference>
<evidence type="ECO:0000256" key="2">
    <source>
        <dbReference type="ARBA" id="ARBA00023125"/>
    </source>
</evidence>
<evidence type="ECO:0000313" key="5">
    <source>
        <dbReference type="EMBL" id="GAA4948924.1"/>
    </source>
</evidence>
<organism evidence="5 6">
    <name type="scientific">Halioxenophilus aromaticivorans</name>
    <dbReference type="NCBI Taxonomy" id="1306992"/>
    <lineage>
        <taxon>Bacteria</taxon>
        <taxon>Pseudomonadati</taxon>
        <taxon>Pseudomonadota</taxon>
        <taxon>Gammaproteobacteria</taxon>
        <taxon>Alteromonadales</taxon>
        <taxon>Alteromonadaceae</taxon>
        <taxon>Halioxenophilus</taxon>
    </lineage>
</organism>
<evidence type="ECO:0000256" key="3">
    <source>
        <dbReference type="ARBA" id="ARBA00023163"/>
    </source>
</evidence>
<dbReference type="InterPro" id="IPR018060">
    <property type="entry name" value="HTH_AraC"/>
</dbReference>
<dbReference type="AlphaFoldDB" id="A0AAV3U4Z3"/>
<sequence>MADAAKVFVPARVFLQPGFSLSLPTPALTVWVQCLWAVQADQFSSVAKQEKFYPDGGVSLTIEFQSSGPVVWLALNTQTYQEAIGDQVDLLSVRFQPVGAFGLLGLPLSDLTSGRVYLGQDLMPPWYGRLHELLLRLYQLSPQERLAALQNWLLGRVTDMDRPMQRAVGMVSTACAGQRSVAELAAELGFTKRTLERYFSNYVGVTPAAFMRFARLKQARQLLQSNDGSIAEVAVACGFYDQAHFCHTFKSLILESPSAYRARKLSS</sequence>
<dbReference type="PROSITE" id="PS01124">
    <property type="entry name" value="HTH_ARAC_FAMILY_2"/>
    <property type="match status" value="1"/>
</dbReference>
<evidence type="ECO:0000256" key="1">
    <source>
        <dbReference type="ARBA" id="ARBA00023015"/>
    </source>
</evidence>
<dbReference type="SUPFAM" id="SSF46689">
    <property type="entry name" value="Homeodomain-like"/>
    <property type="match status" value="2"/>
</dbReference>
<keyword evidence="3" id="KW-0804">Transcription</keyword>
<feature type="domain" description="HTH araC/xylS-type" evidence="4">
    <location>
        <begin position="165"/>
        <end position="263"/>
    </location>
</feature>
<dbReference type="InterPro" id="IPR046532">
    <property type="entry name" value="DUF6597"/>
</dbReference>
<keyword evidence="1" id="KW-0805">Transcription regulation</keyword>
<keyword evidence="6" id="KW-1185">Reference proteome</keyword>
<evidence type="ECO:0000313" key="6">
    <source>
        <dbReference type="Proteomes" id="UP001409585"/>
    </source>
</evidence>
<reference evidence="6" key="1">
    <citation type="journal article" date="2019" name="Int. J. Syst. Evol. Microbiol.">
        <title>The Global Catalogue of Microorganisms (GCM) 10K type strain sequencing project: providing services to taxonomists for standard genome sequencing and annotation.</title>
        <authorList>
            <consortium name="The Broad Institute Genomics Platform"/>
            <consortium name="The Broad Institute Genome Sequencing Center for Infectious Disease"/>
            <person name="Wu L."/>
            <person name="Ma J."/>
        </authorList>
    </citation>
    <scope>NUCLEOTIDE SEQUENCE [LARGE SCALE GENOMIC DNA]</scope>
    <source>
        <strain evidence="6">JCM 19134</strain>
    </source>
</reference>
<dbReference type="PANTHER" id="PTHR46796">
    <property type="entry name" value="HTH-TYPE TRANSCRIPTIONAL ACTIVATOR RHAS-RELATED"/>
    <property type="match status" value="1"/>
</dbReference>
<proteinExistence type="predicted"/>
<accession>A0AAV3U4Z3</accession>
<name>A0AAV3U4Z3_9ALTE</name>
<dbReference type="Pfam" id="PF12833">
    <property type="entry name" value="HTH_18"/>
    <property type="match status" value="1"/>
</dbReference>
<dbReference type="EMBL" id="BAABLX010000028">
    <property type="protein sequence ID" value="GAA4948924.1"/>
    <property type="molecule type" value="Genomic_DNA"/>
</dbReference>
<dbReference type="Pfam" id="PF20240">
    <property type="entry name" value="DUF6597"/>
    <property type="match status" value="1"/>
</dbReference>
<dbReference type="InterPro" id="IPR050204">
    <property type="entry name" value="AraC_XylS_family_regulators"/>
</dbReference>
<keyword evidence="2" id="KW-0238">DNA-binding</keyword>
<dbReference type="RefSeq" id="WP_345424350.1">
    <property type="nucleotide sequence ID" value="NZ_AP031496.1"/>
</dbReference>